<dbReference type="Gene3D" id="4.10.280.10">
    <property type="entry name" value="Helix-loop-helix DNA-binding domain"/>
    <property type="match status" value="1"/>
</dbReference>
<dbReference type="InterPro" id="IPR011598">
    <property type="entry name" value="bHLH_dom"/>
</dbReference>
<dbReference type="PROSITE" id="PS50888">
    <property type="entry name" value="BHLH"/>
    <property type="match status" value="1"/>
</dbReference>
<keyword evidence="4" id="KW-1185">Reference proteome</keyword>
<dbReference type="PANTHER" id="PTHR23349:SF63">
    <property type="entry name" value="FER3-LIKE PROTEIN"/>
    <property type="match status" value="1"/>
</dbReference>
<organism evidence="3 4">
    <name type="scientific">Patella caerulea</name>
    <name type="common">Rayed Mediterranean limpet</name>
    <dbReference type="NCBI Taxonomy" id="87958"/>
    <lineage>
        <taxon>Eukaryota</taxon>
        <taxon>Metazoa</taxon>
        <taxon>Spiralia</taxon>
        <taxon>Lophotrochozoa</taxon>
        <taxon>Mollusca</taxon>
        <taxon>Gastropoda</taxon>
        <taxon>Patellogastropoda</taxon>
        <taxon>Patelloidea</taxon>
        <taxon>Patellidae</taxon>
        <taxon>Patella</taxon>
    </lineage>
</organism>
<proteinExistence type="predicted"/>
<protein>
    <recommendedName>
        <fullName evidence="2">BHLH domain-containing protein</fullName>
    </recommendedName>
</protein>
<dbReference type="Proteomes" id="UP001347796">
    <property type="component" value="Unassembled WGS sequence"/>
</dbReference>
<dbReference type="EMBL" id="JAZGQO010000021">
    <property type="protein sequence ID" value="KAK6165756.1"/>
    <property type="molecule type" value="Genomic_DNA"/>
</dbReference>
<dbReference type="SMART" id="SM00353">
    <property type="entry name" value="HLH"/>
    <property type="match status" value="1"/>
</dbReference>
<dbReference type="GO" id="GO:0000977">
    <property type="term" value="F:RNA polymerase II transcription regulatory region sequence-specific DNA binding"/>
    <property type="evidence" value="ECO:0007669"/>
    <property type="project" value="TreeGrafter"/>
</dbReference>
<dbReference type="InterPro" id="IPR050283">
    <property type="entry name" value="E-box_TF_Regulators"/>
</dbReference>
<feature type="region of interest" description="Disordered" evidence="1">
    <location>
        <begin position="286"/>
        <end position="305"/>
    </location>
</feature>
<dbReference type="GO" id="GO:0032502">
    <property type="term" value="P:developmental process"/>
    <property type="evidence" value="ECO:0007669"/>
    <property type="project" value="TreeGrafter"/>
</dbReference>
<dbReference type="CDD" id="cd11415">
    <property type="entry name" value="bHLH_TS_FERD3L_NATO3"/>
    <property type="match status" value="1"/>
</dbReference>
<dbReference type="SUPFAM" id="SSF47459">
    <property type="entry name" value="HLH, helix-loop-helix DNA-binding domain"/>
    <property type="match status" value="1"/>
</dbReference>
<evidence type="ECO:0000313" key="3">
    <source>
        <dbReference type="EMBL" id="KAK6165756.1"/>
    </source>
</evidence>
<gene>
    <name evidence="3" type="ORF">SNE40_022617</name>
</gene>
<dbReference type="InterPro" id="IPR036638">
    <property type="entry name" value="HLH_DNA-bd_sf"/>
</dbReference>
<evidence type="ECO:0000256" key="1">
    <source>
        <dbReference type="SAM" id="MobiDB-lite"/>
    </source>
</evidence>
<dbReference type="PANTHER" id="PTHR23349">
    <property type="entry name" value="BASIC HELIX-LOOP-HELIX TRANSCRIPTION FACTOR, TWIST"/>
    <property type="match status" value="1"/>
</dbReference>
<accession>A0AAN8G8K4</accession>
<feature type="region of interest" description="Disordered" evidence="1">
    <location>
        <begin position="105"/>
        <end position="133"/>
    </location>
</feature>
<dbReference type="GO" id="GO:0000981">
    <property type="term" value="F:DNA-binding transcription factor activity, RNA polymerase II-specific"/>
    <property type="evidence" value="ECO:0007669"/>
    <property type="project" value="TreeGrafter"/>
</dbReference>
<dbReference type="AlphaFoldDB" id="A0AAN8G8K4"/>
<sequence>MDPEMKKDEGYTVAYSTSDVSSYDAAQIPNEIQGYYTELDWQSGALDHHRSVYTLAPRQEIPPLQFYPSYAPVAHSDLYPGANIWHPSDSGIQLGGDAPISHHGLVVRREHSRNGSSSSQRPKRRRTQSVIQRRAANVRERRRMFQLNEAFDELRKKLPAFNYEKRLSRIETLRLAMTYISFMQEVTTGTDPKDVKLLAYHSENSNPPHDLSLQTNGCHSPIHHNGINGEIDQEQIGGNLRIAEVPLPPPIQLVELPMSAVHVEMLPSAPAQITLPVTNLEVLTDQQSDTADETTDIVENSCPET</sequence>
<comment type="caution">
    <text evidence="3">The sequence shown here is derived from an EMBL/GenBank/DDBJ whole genome shotgun (WGS) entry which is preliminary data.</text>
</comment>
<dbReference type="GO" id="GO:0046983">
    <property type="term" value="F:protein dimerization activity"/>
    <property type="evidence" value="ECO:0007669"/>
    <property type="project" value="InterPro"/>
</dbReference>
<name>A0AAN8G8K4_PATCE</name>
<reference evidence="3 4" key="1">
    <citation type="submission" date="2024-01" db="EMBL/GenBank/DDBJ databases">
        <title>The genome of the rayed Mediterranean limpet Patella caerulea (Linnaeus, 1758).</title>
        <authorList>
            <person name="Anh-Thu Weber A."/>
            <person name="Halstead-Nussloch G."/>
        </authorList>
    </citation>
    <scope>NUCLEOTIDE SEQUENCE [LARGE SCALE GENOMIC DNA]</scope>
    <source>
        <strain evidence="3">AATW-2023a</strain>
        <tissue evidence="3">Whole specimen</tissue>
    </source>
</reference>
<evidence type="ECO:0000259" key="2">
    <source>
        <dbReference type="PROSITE" id="PS50888"/>
    </source>
</evidence>
<evidence type="ECO:0000313" key="4">
    <source>
        <dbReference type="Proteomes" id="UP001347796"/>
    </source>
</evidence>
<feature type="domain" description="BHLH" evidence="2">
    <location>
        <begin position="131"/>
        <end position="183"/>
    </location>
</feature>
<dbReference type="Pfam" id="PF00010">
    <property type="entry name" value="HLH"/>
    <property type="match status" value="1"/>
</dbReference>